<keyword evidence="4 6" id="KW-0472">Membrane</keyword>
<feature type="compositionally biased region" description="Low complexity" evidence="5">
    <location>
        <begin position="127"/>
        <end position="149"/>
    </location>
</feature>
<comment type="subcellular location">
    <subcellularLocation>
        <location evidence="1">Membrane</location>
        <topology evidence="1">Single-pass membrane protein</topology>
    </subcellularLocation>
</comment>
<keyword evidence="3 6" id="KW-1133">Transmembrane helix</keyword>
<comment type="caution">
    <text evidence="7">The sequence shown here is derived from an EMBL/GenBank/DDBJ whole genome shotgun (WGS) entry which is preliminary data.</text>
</comment>
<sequence>MSNQQYGPPPQQYGGQPGPPAQYGPPQQPPYWGPPQGPPMGPPPGQPPYGGPPPGPGFGFGGNGFPPPKKKRSKAPFIIVPAVLLFAGVVSLYLFALHAKQERRNNYSSSQPTYTYTTPTPAPKWNPSTTRPTATQPTQPRATQPTPTKTTPPPPSDLDLTARNKFYKTGVQKSVNCRAPNLAPVNEPNARKYYAAVIACLNKAWPAQVRKSGVEWQGVKMTSYWYSGYSPCGSMTLRSFYCGSNRTIYMDAKSDVDDWKKYPNFPAGRNWVRAGMMDTTAHEYGHHLQKVTGILAASHRLKYQKSGDKALEQNRRMEIQATCFGHVFLGANRRTMITSGIRKELVYINNNSGDEYDTVRDHGSKEIQPYWADRGYNTRNPGFCNTFVAGSQYVR</sequence>
<organism evidence="7 8">
    <name type="scientific">Kribbella yunnanensis</name>
    <dbReference type="NCBI Taxonomy" id="190194"/>
    <lineage>
        <taxon>Bacteria</taxon>
        <taxon>Bacillati</taxon>
        <taxon>Actinomycetota</taxon>
        <taxon>Actinomycetes</taxon>
        <taxon>Propionibacteriales</taxon>
        <taxon>Kribbellaceae</taxon>
        <taxon>Kribbella</taxon>
    </lineage>
</organism>
<feature type="transmembrane region" description="Helical" evidence="6">
    <location>
        <begin position="77"/>
        <end position="96"/>
    </location>
</feature>
<feature type="region of interest" description="Disordered" evidence="5">
    <location>
        <begin position="1"/>
        <end position="71"/>
    </location>
</feature>
<feature type="compositionally biased region" description="Low complexity" evidence="5">
    <location>
        <begin position="107"/>
        <end position="119"/>
    </location>
</feature>
<evidence type="ECO:0000313" key="7">
    <source>
        <dbReference type="EMBL" id="GAA1705836.1"/>
    </source>
</evidence>
<evidence type="ECO:0000256" key="5">
    <source>
        <dbReference type="SAM" id="MobiDB-lite"/>
    </source>
</evidence>
<dbReference type="Pfam" id="PF04228">
    <property type="entry name" value="Zn_peptidase"/>
    <property type="match status" value="1"/>
</dbReference>
<proteinExistence type="predicted"/>
<dbReference type="PANTHER" id="PTHR30168">
    <property type="entry name" value="PUTATIVE MEMBRANE PROTEIN YPFJ"/>
    <property type="match status" value="1"/>
</dbReference>
<keyword evidence="2 6" id="KW-0812">Transmembrane</keyword>
<dbReference type="InterPro" id="IPR007343">
    <property type="entry name" value="Uncharacterised_pept_Zn_put"/>
</dbReference>
<evidence type="ECO:0000256" key="1">
    <source>
        <dbReference type="ARBA" id="ARBA00004167"/>
    </source>
</evidence>
<feature type="compositionally biased region" description="Pro residues" evidence="5">
    <location>
        <begin position="7"/>
        <end position="56"/>
    </location>
</feature>
<dbReference type="Proteomes" id="UP001500280">
    <property type="component" value="Unassembled WGS sequence"/>
</dbReference>
<evidence type="ECO:0000313" key="8">
    <source>
        <dbReference type="Proteomes" id="UP001500280"/>
    </source>
</evidence>
<name>A0ABP4UHS2_9ACTN</name>
<evidence type="ECO:0000256" key="6">
    <source>
        <dbReference type="SAM" id="Phobius"/>
    </source>
</evidence>
<dbReference type="PANTHER" id="PTHR30168:SF0">
    <property type="entry name" value="INNER MEMBRANE PROTEIN"/>
    <property type="match status" value="1"/>
</dbReference>
<reference evidence="8" key="1">
    <citation type="journal article" date="2019" name="Int. J. Syst. Evol. Microbiol.">
        <title>The Global Catalogue of Microorganisms (GCM) 10K type strain sequencing project: providing services to taxonomists for standard genome sequencing and annotation.</title>
        <authorList>
            <consortium name="The Broad Institute Genomics Platform"/>
            <consortium name="The Broad Institute Genome Sequencing Center for Infectious Disease"/>
            <person name="Wu L."/>
            <person name="Ma J."/>
        </authorList>
    </citation>
    <scope>NUCLEOTIDE SEQUENCE [LARGE SCALE GENOMIC DNA]</scope>
    <source>
        <strain evidence="8">JCM 14307</strain>
    </source>
</reference>
<dbReference type="EMBL" id="BAAANF010000020">
    <property type="protein sequence ID" value="GAA1705836.1"/>
    <property type="molecule type" value="Genomic_DNA"/>
</dbReference>
<protein>
    <recommendedName>
        <fullName evidence="9">Peptidase</fullName>
    </recommendedName>
</protein>
<feature type="region of interest" description="Disordered" evidence="5">
    <location>
        <begin position="103"/>
        <end position="159"/>
    </location>
</feature>
<evidence type="ECO:0008006" key="9">
    <source>
        <dbReference type="Google" id="ProtNLM"/>
    </source>
</evidence>
<evidence type="ECO:0000256" key="4">
    <source>
        <dbReference type="ARBA" id="ARBA00023136"/>
    </source>
</evidence>
<keyword evidence="8" id="KW-1185">Reference proteome</keyword>
<evidence type="ECO:0000256" key="2">
    <source>
        <dbReference type="ARBA" id="ARBA00022692"/>
    </source>
</evidence>
<evidence type="ECO:0000256" key="3">
    <source>
        <dbReference type="ARBA" id="ARBA00022989"/>
    </source>
</evidence>
<gene>
    <name evidence="7" type="ORF">GCM10009745_62020</name>
</gene>
<dbReference type="RefSeq" id="WP_344159667.1">
    <property type="nucleotide sequence ID" value="NZ_BAAANF010000020.1"/>
</dbReference>
<accession>A0ABP4UHS2</accession>